<accession>A0A645JP22</accession>
<evidence type="ECO:0000313" key="1">
    <source>
        <dbReference type="EMBL" id="MPN62054.1"/>
    </source>
</evidence>
<proteinExistence type="predicted"/>
<reference evidence="1" key="1">
    <citation type="submission" date="2019-08" db="EMBL/GenBank/DDBJ databases">
        <authorList>
            <person name="Kucharzyk K."/>
            <person name="Murdoch R.W."/>
            <person name="Higgins S."/>
            <person name="Loffler F."/>
        </authorList>
    </citation>
    <scope>NUCLEOTIDE SEQUENCE</scope>
</reference>
<dbReference type="AlphaFoldDB" id="A0A645JP22"/>
<name>A0A645JP22_9ZZZZ</name>
<dbReference type="PROSITE" id="PS51257">
    <property type="entry name" value="PROKAR_LIPOPROTEIN"/>
    <property type="match status" value="1"/>
</dbReference>
<gene>
    <name evidence="1" type="ORF">SDC9_209800</name>
</gene>
<sequence length="114" mass="12578">MLQRNLRIILSHFFHDLSPEPGGIQHVCLIYACHLPAALHGNIERPLCDPANLILIICKGITGSQDAVDLFCPALSEIQSSGQFPHNHQVKSALGNLFLKRACALQFIIQDGWP</sequence>
<protein>
    <submittedName>
        <fullName evidence="1">Uncharacterized protein</fullName>
    </submittedName>
</protein>
<organism evidence="1">
    <name type="scientific">bioreactor metagenome</name>
    <dbReference type="NCBI Taxonomy" id="1076179"/>
    <lineage>
        <taxon>unclassified sequences</taxon>
        <taxon>metagenomes</taxon>
        <taxon>ecological metagenomes</taxon>
    </lineage>
</organism>
<dbReference type="EMBL" id="VSSQ01139530">
    <property type="protein sequence ID" value="MPN62054.1"/>
    <property type="molecule type" value="Genomic_DNA"/>
</dbReference>
<comment type="caution">
    <text evidence="1">The sequence shown here is derived from an EMBL/GenBank/DDBJ whole genome shotgun (WGS) entry which is preliminary data.</text>
</comment>